<name>A0AAJ0GJV2_9PEZI</name>
<dbReference type="AlphaFoldDB" id="A0AAJ0GJV2"/>
<proteinExistence type="predicted"/>
<evidence type="ECO:0000313" key="3">
    <source>
        <dbReference type="Proteomes" id="UP001271007"/>
    </source>
</evidence>
<feature type="chain" id="PRO_5042592906" description="Secreted protein" evidence="1">
    <location>
        <begin position="17"/>
        <end position="344"/>
    </location>
</feature>
<gene>
    <name evidence="2" type="ORF">LTR09_000548</name>
</gene>
<reference evidence="2" key="1">
    <citation type="submission" date="2023-04" db="EMBL/GenBank/DDBJ databases">
        <title>Black Yeasts Isolated from many extreme environments.</title>
        <authorList>
            <person name="Coleine C."/>
            <person name="Stajich J.E."/>
            <person name="Selbmann L."/>
        </authorList>
    </citation>
    <scope>NUCLEOTIDE SEQUENCE</scope>
    <source>
        <strain evidence="2">CCFEE 5312</strain>
    </source>
</reference>
<sequence length="344" mass="37610">MHISLLGLAFGVAAFAAPLTGPVTPLTGIANDLSKDMLEANAGGHPARSILESRTNPIPIGWDSRNPLPSINDTDFGNGITTDVPLQGDDGGMFDNVVELAQNLTSIVSHLSEVHPDAASTLSNLLHSVKITISELKFQINATTEKLEPNVDKITILSTSLLSYASQIDVLVQSESLQLLQFQPPLDLESARLCDWLMSNVNGIDVQINRLMAEPRLAQKIQQDHDDILSLSSQFRILLNSPNTKANVTVVHNMNKLLKSMNDMVKKENGIALQVDEAETFDRVSGQLKGITDQIWALMDELMKGVDPTAYETIGEILTKICWLKDHLEKTLGSMISGGFKSFW</sequence>
<accession>A0AAJ0GJV2</accession>
<evidence type="ECO:0000256" key="1">
    <source>
        <dbReference type="SAM" id="SignalP"/>
    </source>
</evidence>
<comment type="caution">
    <text evidence="2">The sequence shown here is derived from an EMBL/GenBank/DDBJ whole genome shotgun (WGS) entry which is preliminary data.</text>
</comment>
<evidence type="ECO:0008006" key="4">
    <source>
        <dbReference type="Google" id="ProtNLM"/>
    </source>
</evidence>
<evidence type="ECO:0000313" key="2">
    <source>
        <dbReference type="EMBL" id="KAK3058982.1"/>
    </source>
</evidence>
<dbReference type="Proteomes" id="UP001271007">
    <property type="component" value="Unassembled WGS sequence"/>
</dbReference>
<feature type="signal peptide" evidence="1">
    <location>
        <begin position="1"/>
        <end position="16"/>
    </location>
</feature>
<protein>
    <recommendedName>
        <fullName evidence="4">Secreted protein</fullName>
    </recommendedName>
</protein>
<dbReference type="EMBL" id="JAWDJX010000001">
    <property type="protein sequence ID" value="KAK3058982.1"/>
    <property type="molecule type" value="Genomic_DNA"/>
</dbReference>
<keyword evidence="3" id="KW-1185">Reference proteome</keyword>
<keyword evidence="1" id="KW-0732">Signal</keyword>
<organism evidence="2 3">
    <name type="scientific">Extremus antarcticus</name>
    <dbReference type="NCBI Taxonomy" id="702011"/>
    <lineage>
        <taxon>Eukaryota</taxon>
        <taxon>Fungi</taxon>
        <taxon>Dikarya</taxon>
        <taxon>Ascomycota</taxon>
        <taxon>Pezizomycotina</taxon>
        <taxon>Dothideomycetes</taxon>
        <taxon>Dothideomycetidae</taxon>
        <taxon>Mycosphaerellales</taxon>
        <taxon>Extremaceae</taxon>
        <taxon>Extremus</taxon>
    </lineage>
</organism>